<dbReference type="Pfam" id="PF00605">
    <property type="entry name" value="IRF"/>
    <property type="match status" value="1"/>
</dbReference>
<evidence type="ECO:0000256" key="5">
    <source>
        <dbReference type="ARBA" id="ARBA00023125"/>
    </source>
</evidence>
<keyword evidence="7" id="KW-0804">Transcription</keyword>
<feature type="compositionally biased region" description="Basic residues" evidence="9">
    <location>
        <begin position="141"/>
        <end position="150"/>
    </location>
</feature>
<reference evidence="11" key="2">
    <citation type="submission" date="2025-09" db="UniProtKB">
        <authorList>
            <consortium name="Ensembl"/>
        </authorList>
    </citation>
    <scope>IDENTIFICATION</scope>
</reference>
<keyword evidence="6" id="KW-0010">Activator</keyword>
<dbReference type="SMART" id="SM00348">
    <property type="entry name" value="IRF"/>
    <property type="match status" value="1"/>
</dbReference>
<evidence type="ECO:0000256" key="4">
    <source>
        <dbReference type="ARBA" id="ARBA00023015"/>
    </source>
</evidence>
<evidence type="ECO:0000313" key="12">
    <source>
        <dbReference type="Proteomes" id="UP000694393"/>
    </source>
</evidence>
<dbReference type="PANTHER" id="PTHR11949">
    <property type="entry name" value="INTERFERON REGULATORY FACTOR"/>
    <property type="match status" value="1"/>
</dbReference>
<dbReference type="Gene3D" id="1.10.10.10">
    <property type="entry name" value="Winged helix-like DNA-binding domain superfamily/Winged helix DNA-binding domain"/>
    <property type="match status" value="1"/>
</dbReference>
<comment type="subcellular location">
    <subcellularLocation>
        <location evidence="1">Nucleus</location>
    </subcellularLocation>
</comment>
<evidence type="ECO:0000313" key="11">
    <source>
        <dbReference type="Ensembl" id="ENSPCEP00000004822.1"/>
    </source>
</evidence>
<dbReference type="PROSITE" id="PS51507">
    <property type="entry name" value="IRF_2"/>
    <property type="match status" value="1"/>
</dbReference>
<dbReference type="GO" id="GO:0002376">
    <property type="term" value="P:immune system process"/>
    <property type="evidence" value="ECO:0007669"/>
    <property type="project" value="TreeGrafter"/>
</dbReference>
<organism evidence="11 12">
    <name type="scientific">Pelusios castaneus</name>
    <name type="common">West African mud turtle</name>
    <dbReference type="NCBI Taxonomy" id="367368"/>
    <lineage>
        <taxon>Eukaryota</taxon>
        <taxon>Metazoa</taxon>
        <taxon>Chordata</taxon>
        <taxon>Craniata</taxon>
        <taxon>Vertebrata</taxon>
        <taxon>Euteleostomi</taxon>
        <taxon>Archelosauria</taxon>
        <taxon>Testudinata</taxon>
        <taxon>Testudines</taxon>
        <taxon>Pleurodira</taxon>
        <taxon>Pelomedusidae</taxon>
        <taxon>Pelusios</taxon>
    </lineage>
</organism>
<dbReference type="GO" id="GO:0005634">
    <property type="term" value="C:nucleus"/>
    <property type="evidence" value="ECO:0007669"/>
    <property type="project" value="UniProtKB-SubCell"/>
</dbReference>
<name>A0A8C8RGS4_9SAUR</name>
<dbReference type="PRINTS" id="PR00267">
    <property type="entry name" value="INTFRNREGFCT"/>
</dbReference>
<dbReference type="InterPro" id="IPR036390">
    <property type="entry name" value="WH_DNA-bd_sf"/>
</dbReference>
<dbReference type="InterPro" id="IPR036388">
    <property type="entry name" value="WH-like_DNA-bd_sf"/>
</dbReference>
<dbReference type="InterPro" id="IPR019817">
    <property type="entry name" value="Interferon_reg_fac_CS"/>
</dbReference>
<protein>
    <recommendedName>
        <fullName evidence="10">IRF tryptophan pentad repeat domain-containing protein</fullName>
    </recommendedName>
</protein>
<feature type="domain" description="IRF tryptophan pentad repeat" evidence="10">
    <location>
        <begin position="5"/>
        <end position="113"/>
    </location>
</feature>
<evidence type="ECO:0000256" key="2">
    <source>
        <dbReference type="ARBA" id="ARBA00022499"/>
    </source>
</evidence>
<dbReference type="InterPro" id="IPR001346">
    <property type="entry name" value="Interferon_reg_fact_DNA-bd_dom"/>
</dbReference>
<dbReference type="FunFam" id="1.10.10.10:FF:000065">
    <property type="entry name" value="Interferon regulatory factor"/>
    <property type="match status" value="1"/>
</dbReference>
<feature type="region of interest" description="Disordered" evidence="9">
    <location>
        <begin position="116"/>
        <end position="150"/>
    </location>
</feature>
<dbReference type="AlphaFoldDB" id="A0A8C8RGS4"/>
<keyword evidence="3" id="KW-0832">Ubl conjugation</keyword>
<evidence type="ECO:0000256" key="9">
    <source>
        <dbReference type="SAM" id="MobiDB-lite"/>
    </source>
</evidence>
<dbReference type="SUPFAM" id="SSF46785">
    <property type="entry name" value="Winged helix' DNA-binding domain"/>
    <property type="match status" value="1"/>
</dbReference>
<keyword evidence="12" id="KW-1185">Reference proteome</keyword>
<dbReference type="CDD" id="cd00103">
    <property type="entry name" value="IRF"/>
    <property type="match status" value="1"/>
</dbReference>
<evidence type="ECO:0000256" key="3">
    <source>
        <dbReference type="ARBA" id="ARBA00022843"/>
    </source>
</evidence>
<keyword evidence="2" id="KW-1017">Isopeptide bond</keyword>
<evidence type="ECO:0000256" key="8">
    <source>
        <dbReference type="ARBA" id="ARBA00023242"/>
    </source>
</evidence>
<evidence type="ECO:0000256" key="1">
    <source>
        <dbReference type="ARBA" id="ARBA00004123"/>
    </source>
</evidence>
<proteinExistence type="predicted"/>
<keyword evidence="8" id="KW-0539">Nucleus</keyword>
<accession>A0A8C8RGS4</accession>
<reference evidence="11" key="1">
    <citation type="submission" date="2025-08" db="UniProtKB">
        <authorList>
            <consortium name="Ensembl"/>
        </authorList>
    </citation>
    <scope>IDENTIFICATION</scope>
</reference>
<keyword evidence="5" id="KW-0238">DNA-binding</keyword>
<keyword evidence="4" id="KW-0805">Transcription regulation</keyword>
<sequence>MPVTKLRMRPWLENQINSNQIPGLKWINKDEMVFQIPWKHAAKQGWDIEKDACLFQSWAIHTGKYKIGAGKPNPTKWKGNFCCAIHSLPDIEEVKDKSIDSGSSAVRVYRMLPPLTKLPKKDTSPQGAEDSSPIPLAAARSQHHSLSHST</sequence>
<evidence type="ECO:0000256" key="7">
    <source>
        <dbReference type="ARBA" id="ARBA00023163"/>
    </source>
</evidence>
<dbReference type="Proteomes" id="UP000694393">
    <property type="component" value="Unplaced"/>
</dbReference>
<evidence type="ECO:0000256" key="6">
    <source>
        <dbReference type="ARBA" id="ARBA00023159"/>
    </source>
</evidence>
<evidence type="ECO:0000259" key="10">
    <source>
        <dbReference type="PROSITE" id="PS51507"/>
    </source>
</evidence>
<dbReference type="Ensembl" id="ENSPCET00000004992.1">
    <property type="protein sequence ID" value="ENSPCEP00000004822.1"/>
    <property type="gene ID" value="ENSPCEG00000003904.1"/>
</dbReference>
<dbReference type="PANTHER" id="PTHR11949:SF3">
    <property type="entry name" value="INTERFERON REGULATORY FACTOR 1"/>
    <property type="match status" value="1"/>
</dbReference>
<dbReference type="GO" id="GO:0000981">
    <property type="term" value="F:DNA-binding transcription factor activity, RNA polymerase II-specific"/>
    <property type="evidence" value="ECO:0007669"/>
    <property type="project" value="TreeGrafter"/>
</dbReference>
<dbReference type="PROSITE" id="PS00601">
    <property type="entry name" value="IRF_1"/>
    <property type="match status" value="1"/>
</dbReference>
<dbReference type="GO" id="GO:0000978">
    <property type="term" value="F:RNA polymerase II cis-regulatory region sequence-specific DNA binding"/>
    <property type="evidence" value="ECO:0007669"/>
    <property type="project" value="TreeGrafter"/>
</dbReference>